<sequence length="61" mass="6901">MSEDLEFEEISSDEVDRVVAALEELAGSVTSETIRSHIEELSNTIYYLVYDEDEEELSEAA</sequence>
<dbReference type="OrthoDB" id="215514at2"/>
<reference evidence="1 2" key="1">
    <citation type="submission" date="2016-05" db="EMBL/GenBank/DDBJ databases">
        <title>Genomic and physiological characterization of Planctopirus sp. isolated from fresh water lake.</title>
        <authorList>
            <person name="Subhash Y."/>
            <person name="Ramana C."/>
        </authorList>
    </citation>
    <scope>NUCLEOTIDE SEQUENCE [LARGE SCALE GENOMIC DNA]</scope>
    <source>
        <strain evidence="1 2">JC280</strain>
    </source>
</reference>
<gene>
    <name evidence="1" type="ORF">A6X21_18560</name>
</gene>
<dbReference type="RefSeq" id="WP_013111837.1">
    <property type="nucleotide sequence ID" value="NZ_LYDR01000051.1"/>
</dbReference>
<dbReference type="EMBL" id="LYDR01000051">
    <property type="protein sequence ID" value="ODA33552.1"/>
    <property type="molecule type" value="Genomic_DNA"/>
</dbReference>
<evidence type="ECO:0000313" key="1">
    <source>
        <dbReference type="EMBL" id="ODA33552.1"/>
    </source>
</evidence>
<dbReference type="Proteomes" id="UP000094828">
    <property type="component" value="Unassembled WGS sequence"/>
</dbReference>
<keyword evidence="2" id="KW-1185">Reference proteome</keyword>
<accession>A0A1C3EJY9</accession>
<proteinExistence type="predicted"/>
<organism evidence="1 2">
    <name type="scientific">Planctopirus hydrillae</name>
    <dbReference type="NCBI Taxonomy" id="1841610"/>
    <lineage>
        <taxon>Bacteria</taxon>
        <taxon>Pseudomonadati</taxon>
        <taxon>Planctomycetota</taxon>
        <taxon>Planctomycetia</taxon>
        <taxon>Planctomycetales</taxon>
        <taxon>Planctomycetaceae</taxon>
        <taxon>Planctopirus</taxon>
    </lineage>
</organism>
<name>A0A1C3EJY9_9PLAN</name>
<protein>
    <submittedName>
        <fullName evidence="1">Uncharacterized protein</fullName>
    </submittedName>
</protein>
<evidence type="ECO:0000313" key="2">
    <source>
        <dbReference type="Proteomes" id="UP000094828"/>
    </source>
</evidence>
<dbReference type="AlphaFoldDB" id="A0A1C3EJY9"/>
<comment type="caution">
    <text evidence="1">The sequence shown here is derived from an EMBL/GenBank/DDBJ whole genome shotgun (WGS) entry which is preliminary data.</text>
</comment>